<feature type="region of interest" description="Disordered" evidence="1">
    <location>
        <begin position="1"/>
        <end position="166"/>
    </location>
</feature>
<dbReference type="CDD" id="cd21206">
    <property type="entry name" value="CH_IQGAP"/>
    <property type="match status" value="1"/>
</dbReference>
<accession>A0AAF0F3Q1</accession>
<feature type="domain" description="Ras-GAP" evidence="2">
    <location>
        <begin position="1104"/>
        <end position="1331"/>
    </location>
</feature>
<feature type="compositionally biased region" description="Basic and acidic residues" evidence="1">
    <location>
        <begin position="536"/>
        <end position="549"/>
    </location>
</feature>
<dbReference type="SMART" id="SM00015">
    <property type="entry name" value="IQ"/>
    <property type="match status" value="8"/>
</dbReference>
<feature type="compositionally biased region" description="Basic and acidic residues" evidence="1">
    <location>
        <begin position="43"/>
        <end position="58"/>
    </location>
</feature>
<dbReference type="GO" id="GO:0005096">
    <property type="term" value="F:GTPase activator activity"/>
    <property type="evidence" value="ECO:0007669"/>
    <property type="project" value="TreeGrafter"/>
</dbReference>
<feature type="compositionally biased region" description="Basic and acidic residues" evidence="1">
    <location>
        <begin position="397"/>
        <end position="409"/>
    </location>
</feature>
<feature type="compositionally biased region" description="Basic and acidic residues" evidence="1">
    <location>
        <begin position="353"/>
        <end position="366"/>
    </location>
</feature>
<dbReference type="InterPro" id="IPR001715">
    <property type="entry name" value="CH_dom"/>
</dbReference>
<feature type="region of interest" description="Disordered" evidence="1">
    <location>
        <begin position="343"/>
        <end position="549"/>
    </location>
</feature>
<keyword evidence="5" id="KW-1185">Reference proteome</keyword>
<dbReference type="PROSITE" id="PS50021">
    <property type="entry name" value="CH"/>
    <property type="match status" value="1"/>
</dbReference>
<dbReference type="Proteomes" id="UP001217754">
    <property type="component" value="Chromosome 5"/>
</dbReference>
<dbReference type="GO" id="GO:0051015">
    <property type="term" value="F:actin filament binding"/>
    <property type="evidence" value="ECO:0007669"/>
    <property type="project" value="TreeGrafter"/>
</dbReference>
<dbReference type="Pfam" id="PF00612">
    <property type="entry name" value="IQ"/>
    <property type="match status" value="3"/>
</dbReference>
<dbReference type="SMART" id="SM00323">
    <property type="entry name" value="RasGAP"/>
    <property type="match status" value="1"/>
</dbReference>
<dbReference type="GO" id="GO:0005516">
    <property type="term" value="F:calmodulin binding"/>
    <property type="evidence" value="ECO:0007669"/>
    <property type="project" value="TreeGrafter"/>
</dbReference>
<dbReference type="InterPro" id="IPR036872">
    <property type="entry name" value="CH_dom_sf"/>
</dbReference>
<dbReference type="PANTHER" id="PTHR14149">
    <property type="entry name" value="RAS GTPASE-ACTIVATING PROTEIN WITH IQ MOTIF"/>
    <property type="match status" value="1"/>
</dbReference>
<dbReference type="InterPro" id="IPR001936">
    <property type="entry name" value="RasGAP_dom"/>
</dbReference>
<evidence type="ECO:0000313" key="4">
    <source>
        <dbReference type="EMBL" id="WFD39879.1"/>
    </source>
</evidence>
<dbReference type="PROSITE" id="PS50096">
    <property type="entry name" value="IQ"/>
    <property type="match status" value="7"/>
</dbReference>
<feature type="compositionally biased region" description="Polar residues" evidence="1">
    <location>
        <begin position="121"/>
        <end position="130"/>
    </location>
</feature>
<gene>
    <name evidence="4" type="primary">IQG1</name>
    <name evidence="4" type="ORF">MJAP1_002860</name>
</gene>
<dbReference type="SMART" id="SM00033">
    <property type="entry name" value="CH"/>
    <property type="match status" value="1"/>
</dbReference>
<evidence type="ECO:0000256" key="1">
    <source>
        <dbReference type="SAM" id="MobiDB-lite"/>
    </source>
</evidence>
<evidence type="ECO:0000313" key="5">
    <source>
        <dbReference type="Proteomes" id="UP001217754"/>
    </source>
</evidence>
<dbReference type="Pfam" id="PF00616">
    <property type="entry name" value="RasGAP"/>
    <property type="match status" value="1"/>
</dbReference>
<dbReference type="SUPFAM" id="SSF48350">
    <property type="entry name" value="GTPase activation domain, GAP"/>
    <property type="match status" value="1"/>
</dbReference>
<feature type="domain" description="Calponin-homology (CH)" evidence="3">
    <location>
        <begin position="185"/>
        <end position="292"/>
    </location>
</feature>
<dbReference type="RefSeq" id="XP_060122776.1">
    <property type="nucleotide sequence ID" value="XM_060266793.1"/>
</dbReference>
<sequence>MSVPHRTPLREPLQSNVAQRKALLEPAAQQGKVGMLAKLRPVPPKEQDQNSEPVEKNARAYPLPTRSARSTEPPTKENGLNANPFVQRARAERQEPPARTPTPRAKASETSFASAKRMFSNPASTESSVMVRSKSNRKDSEFGSGRIRLSRQSLAQTAPKEAAPPLPATRWMESERDNVQAYDYLCHCTEAQQWIERCIGESLGGDIANMGEEMRNGIALAKLAKHFEPECVPRIFVHPKLQFRHTDNINYYFMFADKIRLPNCFRFELTDLYEKKNFPKVVYCLHALSHFMAHYGRSDKVDDLVGKLEFNPEQLNKTQKSLDAQGGTMPSFTGVGQALAQEMGAGSAQTVARKADNDWIKPERAPRPTPKAEVQETHAPAALSQRAPNQRAQDALARARAEPRRKSDLQRTIPNEVRERAQQLQRERERKKQEQAEERKRKDEERELERQRQRDELQQERLRHQEQRDQRMRAIDRELEQQRADRAQRAEKERRDHRLEDERERERERERREDEYRRERERTHRELAAQRANDAALERERERAARAERSEKERIERLERREREREERLDKEREERAARLAALEKERLASEALERASREQEHFQRELEFELERKRQLEAHAEELAKARAETQAAEERLRRLADETAARERRERERALQQWSPALVAACSGALARNAFKAKRSEHEALETLYIALQAQARGVLARKERMKVRAQHEALQCGRTLVHLQAALRGELFRRAFYQQFMDLDEAESGIVAFQAHARGALERRRIFGVLLALERRTETFVQVQACVRTVLAQQRLLQRVQALRGDMDAIATFQAHARGALARRSYGQMRAAFREVTVVRSVNQMQSSLRAALLRRKHKELRKEMEYVQPDVTGVQAAIRGMLVRQEFRWWAQHLYESEPVAVHLQALVRGTLLRRRFRARWGHYFAHRRDIVTVQSVVRAHIQGAHYRALRSERPPLAAVKAFAHLLDNSDADYRDEIAVEQLRAAIVARIKENKATENTVSELETKNAILIRNKIGIEEAAKERTERGLLGHAYQRNSVLAEARDPFSEAQDRTTARQRELYSGLFYLLQTRPEYLAKLLVLTNASTTLPDADRAQFEQTVLTLFSYAQQPREEYLLLRLLQRAIGEQLSGVPSLDAFVVCDAAFQKLLVHYSRGVQEKAYLANLLAPVVQHMVTDAQLDLETDPSVLYRLSYEREEAATGVRPSRAPDADFDQALNDQGTRNLYILHLQALRAATEQFFAALRAASPQMPYSMRYIARELFRALEQRFGESREATLRAVCEVIYYRYIHPAVVAPESVLDDTPVLEARTRRNLAVVSQMLLQLARGVPFGDDQPRLQPLNEYVLQTAPRFQRWMQGMIDTCEDPELEFGTDDYTDAASSHKPLIYISPNEIYAVHQLLCNNLSNLATSADDPLETILAQLGPPPVAPTAELEAARSEEIPLELSQELAGVRDPGAEAKALFVETKRLVLAVLKVQTAPTLLTLFLAPVTDADEARWDAALAADAARPQVGTELCDMQQLSFAELKAMALENLVQLEKMGKVRRSDAFQAMLDALALDIRLRHRRRHARRAEQQMLSGTLHKLHERHAFMQTQIAEYQRYADQTMKTMQRRSHNFTLPFSKQYFHERSLKAANAMPKFGSYKYPARRLMDRGVLVAIDGPSNMTIDQVSLTLSSDELGVFLIEAAVSHVPAGTCAVRMEELLEAQYNGHRTIAVLDQSITLDVNALVQLINKSMFYG</sequence>
<name>A0AAF0F3Q1_9BASI</name>
<dbReference type="GeneID" id="85226511"/>
<dbReference type="InterPro" id="IPR008936">
    <property type="entry name" value="Rho_GTPase_activation_prot"/>
</dbReference>
<protein>
    <submittedName>
        <fullName evidence="4">Iqgap- protein</fullName>
    </submittedName>
</protein>
<dbReference type="Pfam" id="PF00307">
    <property type="entry name" value="CH"/>
    <property type="match status" value="1"/>
</dbReference>
<organism evidence="4 5">
    <name type="scientific">Malassezia japonica</name>
    <dbReference type="NCBI Taxonomy" id="223818"/>
    <lineage>
        <taxon>Eukaryota</taxon>
        <taxon>Fungi</taxon>
        <taxon>Dikarya</taxon>
        <taxon>Basidiomycota</taxon>
        <taxon>Ustilaginomycotina</taxon>
        <taxon>Malasseziomycetes</taxon>
        <taxon>Malasseziales</taxon>
        <taxon>Malasseziaceae</taxon>
        <taxon>Malassezia</taxon>
    </lineage>
</organism>
<dbReference type="SUPFAM" id="SSF47576">
    <property type="entry name" value="Calponin-homology domain, CH-domain"/>
    <property type="match status" value="1"/>
</dbReference>
<proteinExistence type="predicted"/>
<evidence type="ECO:0000259" key="3">
    <source>
        <dbReference type="PROSITE" id="PS50021"/>
    </source>
</evidence>
<dbReference type="Gene3D" id="1.10.506.10">
    <property type="entry name" value="GTPase Activation - p120gap, domain 1"/>
    <property type="match status" value="1"/>
</dbReference>
<dbReference type="PANTHER" id="PTHR14149:SF14">
    <property type="entry name" value="CALPONIN-HOMOLOGY (CH) DOMAIN-CONTAINING PROTEIN"/>
    <property type="match status" value="1"/>
</dbReference>
<dbReference type="PROSITE" id="PS50018">
    <property type="entry name" value="RAS_GTPASE_ACTIV_2"/>
    <property type="match status" value="1"/>
</dbReference>
<dbReference type="InterPro" id="IPR000048">
    <property type="entry name" value="IQ_motif_EF-hand-BS"/>
</dbReference>
<dbReference type="InterPro" id="IPR000593">
    <property type="entry name" value="RasGAP_C"/>
</dbReference>
<dbReference type="GO" id="GO:0110085">
    <property type="term" value="C:mitotic actomyosin contractile ring"/>
    <property type="evidence" value="ECO:0007669"/>
    <property type="project" value="TreeGrafter"/>
</dbReference>
<dbReference type="EMBL" id="CP119962">
    <property type="protein sequence ID" value="WFD39879.1"/>
    <property type="molecule type" value="Genomic_DNA"/>
</dbReference>
<dbReference type="Gene3D" id="1.10.418.10">
    <property type="entry name" value="Calponin-like domain"/>
    <property type="match status" value="1"/>
</dbReference>
<reference evidence="4" key="1">
    <citation type="submission" date="2023-03" db="EMBL/GenBank/DDBJ databases">
        <title>Mating type loci evolution in Malassezia.</title>
        <authorList>
            <person name="Coelho M.A."/>
        </authorList>
    </citation>
    <scope>NUCLEOTIDE SEQUENCE</scope>
    <source>
        <strain evidence="4">CBS 9431</strain>
    </source>
</reference>
<feature type="compositionally biased region" description="Basic and acidic residues" evidence="1">
    <location>
        <begin position="416"/>
        <end position="528"/>
    </location>
</feature>
<dbReference type="Pfam" id="PF03836">
    <property type="entry name" value="RasGAP_C"/>
    <property type="match status" value="1"/>
</dbReference>
<dbReference type="SUPFAM" id="SSF143885">
    <property type="entry name" value="RGC domain-like"/>
    <property type="match status" value="1"/>
</dbReference>
<dbReference type="GO" id="GO:1903479">
    <property type="term" value="P:mitotic actomyosin contractile ring assembly actin filament organization"/>
    <property type="evidence" value="ECO:0007669"/>
    <property type="project" value="TreeGrafter"/>
</dbReference>
<evidence type="ECO:0000259" key="2">
    <source>
        <dbReference type="PROSITE" id="PS50018"/>
    </source>
</evidence>
<feature type="compositionally biased region" description="Polar residues" evidence="1">
    <location>
        <begin position="67"/>
        <end position="81"/>
    </location>
</feature>